<dbReference type="Gene3D" id="3.20.20.70">
    <property type="entry name" value="Aldolase class I"/>
    <property type="match status" value="1"/>
</dbReference>
<feature type="compositionally biased region" description="Basic and acidic residues" evidence="3">
    <location>
        <begin position="19"/>
        <end position="53"/>
    </location>
</feature>
<dbReference type="SUPFAM" id="SSF51391">
    <property type="entry name" value="Thiamin phosphate synthase"/>
    <property type="match status" value="1"/>
</dbReference>
<dbReference type="PANTHER" id="PTHR20857">
    <property type="entry name" value="THIAMINE-PHOSPHATE PYROPHOSPHORYLASE"/>
    <property type="match status" value="1"/>
</dbReference>
<evidence type="ECO:0000256" key="1">
    <source>
        <dbReference type="ARBA" id="ARBA00004948"/>
    </source>
</evidence>
<dbReference type="InterPro" id="IPR036206">
    <property type="entry name" value="ThiamineP_synth_sf"/>
</dbReference>
<feature type="region of interest" description="Disordered" evidence="3">
    <location>
        <begin position="1"/>
        <end position="63"/>
    </location>
</feature>
<dbReference type="PANTHER" id="PTHR20857:SF22">
    <property type="entry name" value="THIAZOLE TAUTOMERASE"/>
    <property type="match status" value="1"/>
</dbReference>
<proteinExistence type="predicted"/>
<dbReference type="Pfam" id="PF02581">
    <property type="entry name" value="TMP-TENI"/>
    <property type="match status" value="1"/>
</dbReference>
<evidence type="ECO:0000256" key="2">
    <source>
        <dbReference type="ARBA" id="ARBA00022977"/>
    </source>
</evidence>
<comment type="caution">
    <text evidence="5">The sequence shown here is derived from an EMBL/GenBank/DDBJ whole genome shotgun (WGS) entry which is preliminary data.</text>
</comment>
<keyword evidence="6" id="KW-1185">Reference proteome</keyword>
<dbReference type="Proteomes" id="UP001597541">
    <property type="component" value="Unassembled WGS sequence"/>
</dbReference>
<dbReference type="RefSeq" id="WP_377600209.1">
    <property type="nucleotide sequence ID" value="NZ_JBHUME010000002.1"/>
</dbReference>
<accession>A0ABW5P829</accession>
<gene>
    <name evidence="5" type="ORF">ACFSUF_01650</name>
</gene>
<dbReference type="InterPro" id="IPR013785">
    <property type="entry name" value="Aldolase_TIM"/>
</dbReference>
<dbReference type="InterPro" id="IPR022998">
    <property type="entry name" value="ThiamineP_synth_TenI"/>
</dbReference>
<protein>
    <submittedName>
        <fullName evidence="5">Thiamine phosphate synthase</fullName>
    </submittedName>
</protein>
<keyword evidence="2" id="KW-0784">Thiamine biosynthesis</keyword>
<feature type="domain" description="Thiamine phosphate synthase/TenI" evidence="4">
    <location>
        <begin position="74"/>
        <end position="240"/>
    </location>
</feature>
<dbReference type="EMBL" id="JBHUME010000002">
    <property type="protein sequence ID" value="MFD2611125.1"/>
    <property type="molecule type" value="Genomic_DNA"/>
</dbReference>
<comment type="pathway">
    <text evidence="1">Cofactor biosynthesis; thiamine diphosphate biosynthesis.</text>
</comment>
<name>A0ABW5P829_9BACL</name>
<dbReference type="CDD" id="cd00564">
    <property type="entry name" value="TMP_TenI"/>
    <property type="match status" value="1"/>
</dbReference>
<evidence type="ECO:0000313" key="6">
    <source>
        <dbReference type="Proteomes" id="UP001597541"/>
    </source>
</evidence>
<sequence>MSGVVWLSSREAEGDSQESDSREQHLKGPDLQERDLRKKDSQERGETRLEAEATPRSTSGLAELHVVSDGKQPWDRLIRIAAEIAGDVTAIHLREPQAGAAMLCELAGLMIAAGVPAAKIIVNGRADVAWAMQAGGVQLGHRSISAVQVRERFPGLRIGRSVHRPEEAAEAAALGADYVLYGHVYATQSKPGQPGRGLRELCEAAQRASVPVIAIGGIAPEHAAELLDAGAAGIAVMSGIWGAADPAAAAADYRAALDEVSAGRWMPA</sequence>
<reference evidence="6" key="1">
    <citation type="journal article" date="2019" name="Int. J. Syst. Evol. Microbiol.">
        <title>The Global Catalogue of Microorganisms (GCM) 10K type strain sequencing project: providing services to taxonomists for standard genome sequencing and annotation.</title>
        <authorList>
            <consortium name="The Broad Institute Genomics Platform"/>
            <consortium name="The Broad Institute Genome Sequencing Center for Infectious Disease"/>
            <person name="Wu L."/>
            <person name="Ma J."/>
        </authorList>
    </citation>
    <scope>NUCLEOTIDE SEQUENCE [LARGE SCALE GENOMIC DNA]</scope>
    <source>
        <strain evidence="6">KCTC 3950</strain>
    </source>
</reference>
<evidence type="ECO:0000259" key="4">
    <source>
        <dbReference type="Pfam" id="PF02581"/>
    </source>
</evidence>
<evidence type="ECO:0000313" key="5">
    <source>
        <dbReference type="EMBL" id="MFD2611125.1"/>
    </source>
</evidence>
<organism evidence="5 6">
    <name type="scientific">Paenibacillus gansuensis</name>
    <dbReference type="NCBI Taxonomy" id="306542"/>
    <lineage>
        <taxon>Bacteria</taxon>
        <taxon>Bacillati</taxon>
        <taxon>Bacillota</taxon>
        <taxon>Bacilli</taxon>
        <taxon>Bacillales</taxon>
        <taxon>Paenibacillaceae</taxon>
        <taxon>Paenibacillus</taxon>
    </lineage>
</organism>
<evidence type="ECO:0000256" key="3">
    <source>
        <dbReference type="SAM" id="MobiDB-lite"/>
    </source>
</evidence>